<dbReference type="OrthoDB" id="7572100at2"/>
<gene>
    <name evidence="1" type="ORF">DFR49_0501</name>
</gene>
<keyword evidence="2" id="KW-1185">Reference proteome</keyword>
<dbReference type="InterPro" id="IPR034756">
    <property type="entry name" value="T2SSM_b"/>
</dbReference>
<evidence type="ECO:0000313" key="2">
    <source>
        <dbReference type="Proteomes" id="UP000266568"/>
    </source>
</evidence>
<dbReference type="Pfam" id="PF10741">
    <property type="entry name" value="T2SSM_b"/>
    <property type="match status" value="1"/>
</dbReference>
<reference evidence="1 2" key="1">
    <citation type="submission" date="2018-08" db="EMBL/GenBank/DDBJ databases">
        <title>Genomic Encyclopedia of Type Strains, Phase IV (KMG-IV): sequencing the most valuable type-strain genomes for metagenomic binning, comparative biology and taxonomic classification.</title>
        <authorList>
            <person name="Goeker M."/>
        </authorList>
    </citation>
    <scope>NUCLEOTIDE SEQUENCE [LARGE SCALE GENOMIC DNA]</scope>
    <source>
        <strain evidence="1 2">DSM 25527</strain>
    </source>
</reference>
<name>A0A397PA66_9SPHN</name>
<protein>
    <submittedName>
        <fullName evidence="1">General secretion pathway protein M</fullName>
    </submittedName>
</protein>
<dbReference type="NCBIfam" id="NF040576">
    <property type="entry name" value="T2SS_GspM_XpsM"/>
    <property type="match status" value="1"/>
</dbReference>
<dbReference type="EMBL" id="QXDC01000002">
    <property type="protein sequence ID" value="RIA45972.1"/>
    <property type="molecule type" value="Genomic_DNA"/>
</dbReference>
<sequence length="185" mass="20251">MMIRPTSPRERRLVALLILVSLIAVLWFAIVAPIAAGFSTRAQQREQLNLSYLHNQRTIASVPRLRRQAEDARRNIEAYVIGAANAEAGREQLKARAQRIVERSGGEVRGVGDAEAEAGWARASIAARMNLPQLVSTLDQLQNNPPWLIVETVSVDANDALVTGQSSTMDVQIEIAIPIRAAPAR</sequence>
<dbReference type="AlphaFoldDB" id="A0A397PA66"/>
<comment type="caution">
    <text evidence="1">The sequence shown here is derived from an EMBL/GenBank/DDBJ whole genome shotgun (WGS) entry which is preliminary data.</text>
</comment>
<organism evidence="1 2">
    <name type="scientific">Hephaestia caeni</name>
    <dbReference type="NCBI Taxonomy" id="645617"/>
    <lineage>
        <taxon>Bacteria</taxon>
        <taxon>Pseudomonadati</taxon>
        <taxon>Pseudomonadota</taxon>
        <taxon>Alphaproteobacteria</taxon>
        <taxon>Sphingomonadales</taxon>
        <taxon>Sphingomonadaceae</taxon>
        <taxon>Hephaestia</taxon>
    </lineage>
</organism>
<proteinExistence type="predicted"/>
<accession>A0A397PA66</accession>
<dbReference type="Proteomes" id="UP000266568">
    <property type="component" value="Unassembled WGS sequence"/>
</dbReference>
<evidence type="ECO:0000313" key="1">
    <source>
        <dbReference type="EMBL" id="RIA45972.1"/>
    </source>
</evidence>
<dbReference type="RefSeq" id="WP_004211607.1">
    <property type="nucleotide sequence ID" value="NZ_QXDC01000002.1"/>
</dbReference>